<evidence type="ECO:0000313" key="2">
    <source>
        <dbReference type="EMBL" id="KJQ74471.1"/>
    </source>
</evidence>
<organism evidence="2 3">
    <name type="scientific">Streptococcus mitis</name>
    <dbReference type="NCBI Taxonomy" id="28037"/>
    <lineage>
        <taxon>Bacteria</taxon>
        <taxon>Bacillati</taxon>
        <taxon>Bacillota</taxon>
        <taxon>Bacilli</taxon>
        <taxon>Lactobacillales</taxon>
        <taxon>Streptococcaceae</taxon>
        <taxon>Streptococcus</taxon>
        <taxon>Streptococcus mitis group</taxon>
    </lineage>
</organism>
<evidence type="ECO:0000259" key="1">
    <source>
        <dbReference type="Pfam" id="PF13274"/>
    </source>
</evidence>
<dbReference type="AlphaFoldDB" id="A0A0F2DY73"/>
<dbReference type="InterPro" id="IPR025272">
    <property type="entry name" value="SocA_Panacea"/>
</dbReference>
<sequence length="153" mass="18281">MITALDVANTFLDRAKKEKIDISPMKLQKLIYILYKVYLQENGLKLFENRFEVWQYGPVISSVYQAFKKFRSNRITEFYLNEDGSYNTVRFNNNPRFDRAFELVWEKYKQLDGVYLSQLTHQPGTAWSKADKRGEVYLNDQEIHEEEEYQIAV</sequence>
<dbReference type="EMBL" id="JYGS01000004">
    <property type="protein sequence ID" value="KJQ74471.1"/>
    <property type="molecule type" value="Genomic_DNA"/>
</dbReference>
<evidence type="ECO:0000313" key="3">
    <source>
        <dbReference type="Proteomes" id="UP000033590"/>
    </source>
</evidence>
<dbReference type="Proteomes" id="UP000033590">
    <property type="component" value="Unassembled WGS sequence"/>
</dbReference>
<proteinExistence type="predicted"/>
<reference evidence="2 3" key="1">
    <citation type="submission" date="2015-02" db="EMBL/GenBank/DDBJ databases">
        <title>Evolution of amylase-binding proteins of oral streptococcal species.</title>
        <authorList>
            <person name="Haase E.M."/>
        </authorList>
    </citation>
    <scope>NUCLEOTIDE SEQUENCE [LARGE SCALE GENOMIC DNA]</scope>
    <source>
        <strain evidence="2 3">SK145</strain>
    </source>
</reference>
<dbReference type="PATRIC" id="fig|28037.215.peg.723"/>
<name>A0A0F2DY73_STRMT</name>
<gene>
    <name evidence="2" type="ORF">TZ93_00724</name>
</gene>
<dbReference type="RefSeq" id="WP_052689567.1">
    <property type="nucleotide sequence ID" value="NZ_JYGS01000004.1"/>
</dbReference>
<accession>A0A0F2DY73</accession>
<protein>
    <recommendedName>
        <fullName evidence="1">Antitoxin SocA-like Panacea domain-containing protein</fullName>
    </recommendedName>
</protein>
<dbReference type="Pfam" id="PF13274">
    <property type="entry name" value="SocA_Panacea"/>
    <property type="match status" value="1"/>
</dbReference>
<comment type="caution">
    <text evidence="2">The sequence shown here is derived from an EMBL/GenBank/DDBJ whole genome shotgun (WGS) entry which is preliminary data.</text>
</comment>
<feature type="domain" description="Antitoxin SocA-like Panacea" evidence="1">
    <location>
        <begin position="27"/>
        <end position="127"/>
    </location>
</feature>